<reference evidence="2 3" key="1">
    <citation type="journal article" date="2020" name="Front. Microbiol.">
        <title>Genetic Organization of the aprX-lipA2 Operon Affects the Proteolytic Potential of Pseudomonas Species in Milk.</title>
        <authorList>
            <person name="Maier C."/>
            <person name="Huptas C."/>
            <person name="von Neubeck M."/>
            <person name="Scherer S."/>
            <person name="Wenning M."/>
            <person name="Lucking G."/>
        </authorList>
    </citation>
    <scope>NUCLEOTIDE SEQUENCE [LARGE SCALE GENOMIC DNA]</scope>
    <source>
        <strain evidence="2 3">WS 4997</strain>
    </source>
</reference>
<evidence type="ECO:0000313" key="2">
    <source>
        <dbReference type="EMBL" id="NNA43867.1"/>
    </source>
</evidence>
<organism evidence="2 3">
    <name type="scientific">Pseudomonas lactis</name>
    <dbReference type="NCBI Taxonomy" id="1615674"/>
    <lineage>
        <taxon>Bacteria</taxon>
        <taxon>Pseudomonadati</taxon>
        <taxon>Pseudomonadota</taxon>
        <taxon>Gammaproteobacteria</taxon>
        <taxon>Pseudomonadales</taxon>
        <taxon>Pseudomonadaceae</taxon>
        <taxon>Pseudomonas</taxon>
    </lineage>
</organism>
<accession>A0A7Y1PXN7</accession>
<sequence length="219" mass="24822">MLGRRTFAQAMGFFCVFWLIGEIFLGYNRTLMADTFTGNVYLYTQHNGSRQLTPINAKIKVDIIDSGYINDRVNGISESGLRIKFTGDTTVLKQYGIDPGMMKEESQGGLCEIKKSNSRTQEPLFFAGMKTENMAWKTRYASAHHLTFLKILEDDVDCKSIHLGILNSSSIQIVFDKLNGQGMLFADLKRDSHIPFIQRMVMSLRSNPEGEQARFLVKN</sequence>
<keyword evidence="1" id="KW-1133">Transmembrane helix</keyword>
<protein>
    <submittedName>
        <fullName evidence="2">Uncharacterized protein</fullName>
    </submittedName>
</protein>
<name>A0A7Y1PXN7_9PSED</name>
<dbReference type="EMBL" id="JAAQYK010000002">
    <property type="protein sequence ID" value="NNA43867.1"/>
    <property type="molecule type" value="Genomic_DNA"/>
</dbReference>
<dbReference type="AlphaFoldDB" id="A0A7Y1PXN7"/>
<evidence type="ECO:0000256" key="1">
    <source>
        <dbReference type="SAM" id="Phobius"/>
    </source>
</evidence>
<proteinExistence type="predicted"/>
<keyword evidence="1" id="KW-0812">Transmembrane</keyword>
<keyword evidence="1" id="KW-0472">Membrane</keyword>
<evidence type="ECO:0000313" key="3">
    <source>
        <dbReference type="Proteomes" id="UP000583279"/>
    </source>
</evidence>
<comment type="caution">
    <text evidence="2">The sequence shown here is derived from an EMBL/GenBank/DDBJ whole genome shotgun (WGS) entry which is preliminary data.</text>
</comment>
<gene>
    <name evidence="2" type="ORF">HBO18_06945</name>
</gene>
<dbReference type="Proteomes" id="UP000583279">
    <property type="component" value="Unassembled WGS sequence"/>
</dbReference>
<dbReference type="RefSeq" id="WP_169855506.1">
    <property type="nucleotide sequence ID" value="NZ_JAAQYK010000002.1"/>
</dbReference>
<feature type="transmembrane region" description="Helical" evidence="1">
    <location>
        <begin position="6"/>
        <end position="27"/>
    </location>
</feature>